<dbReference type="PANTHER" id="PTHR33184">
    <property type="entry name" value="PROTEIN TAPETUM DETERMINANT 1-LIKE-RELATED"/>
    <property type="match status" value="1"/>
</dbReference>
<keyword evidence="4" id="KW-1185">Reference proteome</keyword>
<accession>A0A5J5A3T0</accession>
<evidence type="ECO:0000256" key="2">
    <source>
        <dbReference type="SAM" id="SignalP"/>
    </source>
</evidence>
<reference evidence="3 4" key="1">
    <citation type="submission" date="2019-09" db="EMBL/GenBank/DDBJ databases">
        <title>A chromosome-level genome assembly of the Chinese tupelo Nyssa sinensis.</title>
        <authorList>
            <person name="Yang X."/>
            <person name="Kang M."/>
            <person name="Yang Y."/>
            <person name="Xiong H."/>
            <person name="Wang M."/>
            <person name="Zhang Z."/>
            <person name="Wang Z."/>
            <person name="Wu H."/>
            <person name="Ma T."/>
            <person name="Liu J."/>
            <person name="Xi Z."/>
        </authorList>
    </citation>
    <scope>NUCLEOTIDE SEQUENCE [LARGE SCALE GENOMIC DNA]</scope>
    <source>
        <strain evidence="3">J267</strain>
        <tissue evidence="3">Leaf</tissue>
    </source>
</reference>
<keyword evidence="1 2" id="KW-0732">Signal</keyword>
<organism evidence="3 4">
    <name type="scientific">Nyssa sinensis</name>
    <dbReference type="NCBI Taxonomy" id="561372"/>
    <lineage>
        <taxon>Eukaryota</taxon>
        <taxon>Viridiplantae</taxon>
        <taxon>Streptophyta</taxon>
        <taxon>Embryophyta</taxon>
        <taxon>Tracheophyta</taxon>
        <taxon>Spermatophyta</taxon>
        <taxon>Magnoliopsida</taxon>
        <taxon>eudicotyledons</taxon>
        <taxon>Gunneridae</taxon>
        <taxon>Pentapetalae</taxon>
        <taxon>asterids</taxon>
        <taxon>Cornales</taxon>
        <taxon>Nyssaceae</taxon>
        <taxon>Nyssa</taxon>
    </lineage>
</organism>
<dbReference type="Pfam" id="PF24068">
    <property type="entry name" value="TPD1_C"/>
    <property type="match status" value="1"/>
</dbReference>
<dbReference type="GO" id="GO:0001709">
    <property type="term" value="P:cell fate determination"/>
    <property type="evidence" value="ECO:0007669"/>
    <property type="project" value="TreeGrafter"/>
</dbReference>
<protein>
    <submittedName>
        <fullName evidence="3">Uncharacterized protein</fullName>
    </submittedName>
</protein>
<sequence length="121" mass="13179">METMLFVLVILLNIVTQVLSGCASNKIGIGTVSTGREIQGKREWKVTVTNNCDCPQAPIVLNCKGFQPVKKVEPPILEKRGDQCLLINGRPLGPFASISFSYGMDSPFVLTASMSECVLKF</sequence>
<evidence type="ECO:0000256" key="1">
    <source>
        <dbReference type="ARBA" id="ARBA00022729"/>
    </source>
</evidence>
<dbReference type="AlphaFoldDB" id="A0A5J5A3T0"/>
<evidence type="ECO:0000313" key="3">
    <source>
        <dbReference type="EMBL" id="KAA8525513.1"/>
    </source>
</evidence>
<dbReference type="OrthoDB" id="600752at2759"/>
<gene>
    <name evidence="3" type="ORF">F0562_007368</name>
</gene>
<evidence type="ECO:0000313" key="4">
    <source>
        <dbReference type="Proteomes" id="UP000325577"/>
    </source>
</evidence>
<feature type="chain" id="PRO_5023888617" evidence="2">
    <location>
        <begin position="21"/>
        <end position="121"/>
    </location>
</feature>
<dbReference type="PANTHER" id="PTHR33184:SF11">
    <property type="entry name" value="BETA-1,3-N-ACETYLGLUCOSAMINYLTRANSFERASE FAMILY PROTEIN"/>
    <property type="match status" value="1"/>
</dbReference>
<dbReference type="EMBL" id="CM018046">
    <property type="protein sequence ID" value="KAA8525513.1"/>
    <property type="molecule type" value="Genomic_DNA"/>
</dbReference>
<name>A0A5J5A3T0_9ASTE</name>
<dbReference type="Proteomes" id="UP000325577">
    <property type="component" value="Linkage Group LG3"/>
</dbReference>
<dbReference type="InterPro" id="IPR040361">
    <property type="entry name" value="TPD1"/>
</dbReference>
<feature type="signal peptide" evidence="2">
    <location>
        <begin position="1"/>
        <end position="20"/>
    </location>
</feature>
<proteinExistence type="predicted"/>